<comment type="caution">
    <text evidence="2">The sequence shown here is derived from an EMBL/GenBank/DDBJ whole genome shotgun (WGS) entry which is preliminary data.</text>
</comment>
<protein>
    <recommendedName>
        <fullName evidence="1">DUF7684 domain-containing protein</fullName>
    </recommendedName>
</protein>
<evidence type="ECO:0000313" key="2">
    <source>
        <dbReference type="EMBL" id="TMV13175.1"/>
    </source>
</evidence>
<organism evidence="2 3">
    <name type="scientific">Arenibacterium halophilum</name>
    <dbReference type="NCBI Taxonomy" id="2583821"/>
    <lineage>
        <taxon>Bacteria</taxon>
        <taxon>Pseudomonadati</taxon>
        <taxon>Pseudomonadota</taxon>
        <taxon>Alphaproteobacteria</taxon>
        <taxon>Rhodobacterales</taxon>
        <taxon>Paracoccaceae</taxon>
        <taxon>Arenibacterium</taxon>
    </lineage>
</organism>
<dbReference type="EMBL" id="VCPC01000002">
    <property type="protein sequence ID" value="TMV13175.1"/>
    <property type="molecule type" value="Genomic_DNA"/>
</dbReference>
<sequence length="137" mass="15944">MFNYIFLPEDVLVSVPKDMTKFKCLILIEREVGEDYRYLVSKALVEAGCLYSLAWGIDCSAWDDSVDWAFLEAYDFKAFPEEKFVMTTWHENESLAETVAFAKHCTKYSEVKLEDILVLDFAHQERGDYIKKLYLAA</sequence>
<proteinExistence type="predicted"/>
<gene>
    <name evidence="2" type="ORF">FGK64_10440</name>
</gene>
<evidence type="ECO:0000313" key="3">
    <source>
        <dbReference type="Proteomes" id="UP001191082"/>
    </source>
</evidence>
<dbReference type="Pfam" id="PF24733">
    <property type="entry name" value="DUF7684"/>
    <property type="match status" value="1"/>
</dbReference>
<accession>A0ABY2XBE4</accession>
<dbReference type="Proteomes" id="UP001191082">
    <property type="component" value="Unassembled WGS sequence"/>
</dbReference>
<keyword evidence="3" id="KW-1185">Reference proteome</keyword>
<reference evidence="2 3" key="1">
    <citation type="submission" date="2019-05" db="EMBL/GenBank/DDBJ databases">
        <title>Marivita sp. nov. isolated from sea sediment.</title>
        <authorList>
            <person name="Kim W."/>
        </authorList>
    </citation>
    <scope>NUCLEOTIDE SEQUENCE [LARGE SCALE GENOMIC DNA]</scope>
    <source>
        <strain evidence="2 3">CAU 1492</strain>
    </source>
</reference>
<name>A0ABY2XBE4_9RHOB</name>
<evidence type="ECO:0000259" key="1">
    <source>
        <dbReference type="Pfam" id="PF24733"/>
    </source>
</evidence>
<feature type="domain" description="DUF7684" evidence="1">
    <location>
        <begin position="19"/>
        <end position="135"/>
    </location>
</feature>
<dbReference type="InterPro" id="IPR056101">
    <property type="entry name" value="DUF7684"/>
</dbReference>